<protein>
    <submittedName>
        <fullName evidence="1">Uncharacterized protein</fullName>
    </submittedName>
</protein>
<accession>A0A158F679</accession>
<proteinExistence type="predicted"/>
<dbReference type="Proteomes" id="UP000054770">
    <property type="component" value="Unassembled WGS sequence"/>
</dbReference>
<comment type="caution">
    <text evidence="1">The sequence shown here is derived from an EMBL/GenBank/DDBJ whole genome shotgun (WGS) entry which is preliminary data.</text>
</comment>
<sequence>MISGQHRRCGLVRCRESDSGWGTGPLDMITPRHGALVLLTLRDVHWKPLECI</sequence>
<keyword evidence="2" id="KW-1185">Reference proteome</keyword>
<organism evidence="1 2">
    <name type="scientific">Caballeronia choica</name>
    <dbReference type="NCBI Taxonomy" id="326476"/>
    <lineage>
        <taxon>Bacteria</taxon>
        <taxon>Pseudomonadati</taxon>
        <taxon>Pseudomonadota</taxon>
        <taxon>Betaproteobacteria</taxon>
        <taxon>Burkholderiales</taxon>
        <taxon>Burkholderiaceae</taxon>
        <taxon>Caballeronia</taxon>
    </lineage>
</organism>
<evidence type="ECO:0000313" key="1">
    <source>
        <dbReference type="EMBL" id="SAL15372.1"/>
    </source>
</evidence>
<name>A0A158F679_9BURK</name>
<gene>
    <name evidence="1" type="ORF">AWB68_00345</name>
</gene>
<evidence type="ECO:0000313" key="2">
    <source>
        <dbReference type="Proteomes" id="UP000054770"/>
    </source>
</evidence>
<reference evidence="1" key="1">
    <citation type="submission" date="2016-01" db="EMBL/GenBank/DDBJ databases">
        <authorList>
            <person name="Peeters C."/>
        </authorList>
    </citation>
    <scope>NUCLEOTIDE SEQUENCE [LARGE SCALE GENOMIC DNA]</scope>
    <source>
        <strain evidence="1">LMG 22940</strain>
    </source>
</reference>
<dbReference type="AlphaFoldDB" id="A0A158F679"/>
<dbReference type="EMBL" id="FCON02000002">
    <property type="protein sequence ID" value="SAL15372.1"/>
    <property type="molecule type" value="Genomic_DNA"/>
</dbReference>